<protein>
    <submittedName>
        <fullName evidence="1">Uncharacterized protein</fullName>
    </submittedName>
</protein>
<name>A0A562MAY6_9HYPH</name>
<organism evidence="1 2">
    <name type="scientific">Mesorhizobium tianshanense</name>
    <dbReference type="NCBI Taxonomy" id="39844"/>
    <lineage>
        <taxon>Bacteria</taxon>
        <taxon>Pseudomonadati</taxon>
        <taxon>Pseudomonadota</taxon>
        <taxon>Alphaproteobacteria</taxon>
        <taxon>Hyphomicrobiales</taxon>
        <taxon>Phyllobacteriaceae</taxon>
        <taxon>Mesorhizobium</taxon>
    </lineage>
</organism>
<keyword evidence="2" id="KW-1185">Reference proteome</keyword>
<accession>A0A562MAY6</accession>
<evidence type="ECO:0000313" key="1">
    <source>
        <dbReference type="EMBL" id="TWI17085.1"/>
    </source>
</evidence>
<dbReference type="Proteomes" id="UP000317122">
    <property type="component" value="Unassembled WGS sequence"/>
</dbReference>
<proteinExistence type="predicted"/>
<comment type="caution">
    <text evidence="1">The sequence shown here is derived from an EMBL/GenBank/DDBJ whole genome shotgun (WGS) entry which is preliminary data.</text>
</comment>
<gene>
    <name evidence="1" type="ORF">IQ26_07604</name>
</gene>
<dbReference type="AlphaFoldDB" id="A0A562MAY6"/>
<dbReference type="EMBL" id="VLKT01000113">
    <property type="protein sequence ID" value="TWI17085.1"/>
    <property type="molecule type" value="Genomic_DNA"/>
</dbReference>
<reference evidence="1 2" key="1">
    <citation type="journal article" date="2015" name="Stand. Genomic Sci.">
        <title>Genomic Encyclopedia of Bacterial and Archaeal Type Strains, Phase III: the genomes of soil and plant-associated and newly described type strains.</title>
        <authorList>
            <person name="Whitman W.B."/>
            <person name="Woyke T."/>
            <person name="Klenk H.P."/>
            <person name="Zhou Y."/>
            <person name="Lilburn T.G."/>
            <person name="Beck B.J."/>
            <person name="De Vos P."/>
            <person name="Vandamme P."/>
            <person name="Eisen J.A."/>
            <person name="Garrity G."/>
            <person name="Hugenholtz P."/>
            <person name="Kyrpides N.C."/>
        </authorList>
    </citation>
    <scope>NUCLEOTIDE SEQUENCE [LARGE SCALE GENOMIC DNA]</scope>
    <source>
        <strain evidence="1 2">CGMCC 1.2546</strain>
    </source>
</reference>
<sequence>MAHSGGRQCQFTLQGSVGDKKRLYCFSGPTTGRDGFVGRKLPVGGRIKLLLLRPIDLVAHGYHPNTTGVSS</sequence>
<evidence type="ECO:0000313" key="2">
    <source>
        <dbReference type="Proteomes" id="UP000317122"/>
    </source>
</evidence>